<dbReference type="InterPro" id="IPR036661">
    <property type="entry name" value="Luciferase-like_sf"/>
</dbReference>
<dbReference type="EMBL" id="FNVU01000006">
    <property type="protein sequence ID" value="SEG54168.1"/>
    <property type="molecule type" value="Genomic_DNA"/>
</dbReference>
<dbReference type="Gene3D" id="3.20.20.30">
    <property type="entry name" value="Luciferase-like domain"/>
    <property type="match status" value="1"/>
</dbReference>
<keyword evidence="5" id="KW-1185">Reference proteome</keyword>
<protein>
    <submittedName>
        <fullName evidence="4">Luciferase family oxidoreductase, group 1</fullName>
    </submittedName>
</protein>
<reference evidence="4 5" key="1">
    <citation type="submission" date="2016-10" db="EMBL/GenBank/DDBJ databases">
        <authorList>
            <person name="de Groot N.N."/>
        </authorList>
    </citation>
    <scope>NUCLEOTIDE SEQUENCE [LARGE SCALE GENOMIC DNA]</scope>
    <source>
        <strain evidence="4 5">CGMCC 4.2023</strain>
    </source>
</reference>
<evidence type="ECO:0000256" key="1">
    <source>
        <dbReference type="ARBA" id="ARBA00007789"/>
    </source>
</evidence>
<dbReference type="InterPro" id="IPR019949">
    <property type="entry name" value="CmoO-like"/>
</dbReference>
<dbReference type="PANTHER" id="PTHR30137:SF6">
    <property type="entry name" value="LUCIFERASE-LIKE MONOOXYGENASE"/>
    <property type="match status" value="1"/>
</dbReference>
<comment type="similarity">
    <text evidence="1">To bacterial alkanal monooxygenase alpha and beta chains.</text>
</comment>
<organism evidence="4 5">
    <name type="scientific">Actinacidiphila yanglinensis</name>
    <dbReference type="NCBI Taxonomy" id="310779"/>
    <lineage>
        <taxon>Bacteria</taxon>
        <taxon>Bacillati</taxon>
        <taxon>Actinomycetota</taxon>
        <taxon>Actinomycetes</taxon>
        <taxon>Kitasatosporales</taxon>
        <taxon>Streptomycetaceae</taxon>
        <taxon>Actinacidiphila</taxon>
    </lineage>
</organism>
<feature type="compositionally biased region" description="Low complexity" evidence="2">
    <location>
        <begin position="23"/>
        <end position="38"/>
    </location>
</feature>
<name>A0A1H6B013_9ACTN</name>
<dbReference type="AlphaFoldDB" id="A0A1H6B013"/>
<sequence length="415" mass="42384">MTPSPGASPAERPGPAPAPAPSPTGSAPAPAFASGPADRPAPPPVPLSVLDLGAHLPGAPAEQAVLDIVETARTADACGYHRFWVAEHHASPVTASSSPAVLIATIAARTRHIRVGSGGVMLPNHAPLTVAEQFATLQALHPGRIDLGLGRFSGGTAATHDLLMAALRRGPDAAAEFPALVDELLGFLHHAGPPAHRFHALDLAPHPAGPPEVHILGASGNGARLAAERSLPFVHGHHLGRSKCRPDAVDHYRAAWTPGATGAAPRVIVAVNTVCAPTDEEAELRAVRAAAYAVRRRAAAAADAPLDPAREDALARELVAEEQVVHGAPAAVSARLAALAADLGADEVMLVPYELTGADRGRTLRLLAGASPQRDVPPQTRSGRVPGHPRPGGSQDEPPHAEVSLSTASAAGVTN</sequence>
<feature type="compositionally biased region" description="Polar residues" evidence="2">
    <location>
        <begin position="404"/>
        <end position="415"/>
    </location>
</feature>
<dbReference type="OrthoDB" id="4218627at2"/>
<dbReference type="InterPro" id="IPR011251">
    <property type="entry name" value="Luciferase-like_dom"/>
</dbReference>
<dbReference type="GO" id="GO:0005829">
    <property type="term" value="C:cytosol"/>
    <property type="evidence" value="ECO:0007669"/>
    <property type="project" value="TreeGrafter"/>
</dbReference>
<gene>
    <name evidence="4" type="ORF">SAMN05216223_106107</name>
</gene>
<feature type="region of interest" description="Disordered" evidence="2">
    <location>
        <begin position="368"/>
        <end position="415"/>
    </location>
</feature>
<feature type="compositionally biased region" description="Low complexity" evidence="2">
    <location>
        <begin position="1"/>
        <end position="11"/>
    </location>
</feature>
<feature type="compositionally biased region" description="Pro residues" evidence="2">
    <location>
        <begin position="12"/>
        <end position="22"/>
    </location>
</feature>
<dbReference type="RefSeq" id="WP_103886393.1">
    <property type="nucleotide sequence ID" value="NZ_FNVU01000006.1"/>
</dbReference>
<evidence type="ECO:0000313" key="4">
    <source>
        <dbReference type="EMBL" id="SEG54168.1"/>
    </source>
</evidence>
<evidence type="ECO:0000313" key="5">
    <source>
        <dbReference type="Proteomes" id="UP000236754"/>
    </source>
</evidence>
<proteinExistence type="predicted"/>
<dbReference type="Proteomes" id="UP000236754">
    <property type="component" value="Unassembled WGS sequence"/>
</dbReference>
<dbReference type="GO" id="GO:0016705">
    <property type="term" value="F:oxidoreductase activity, acting on paired donors, with incorporation or reduction of molecular oxygen"/>
    <property type="evidence" value="ECO:0007669"/>
    <property type="project" value="InterPro"/>
</dbReference>
<dbReference type="NCBIfam" id="TIGR03558">
    <property type="entry name" value="oxido_grp_1"/>
    <property type="match status" value="1"/>
</dbReference>
<evidence type="ECO:0000259" key="3">
    <source>
        <dbReference type="Pfam" id="PF00296"/>
    </source>
</evidence>
<feature type="domain" description="Luciferase-like" evidence="3">
    <location>
        <begin position="50"/>
        <end position="346"/>
    </location>
</feature>
<accession>A0A1H6B013</accession>
<dbReference type="SUPFAM" id="SSF51679">
    <property type="entry name" value="Bacterial luciferase-like"/>
    <property type="match status" value="1"/>
</dbReference>
<feature type="region of interest" description="Disordered" evidence="2">
    <location>
        <begin position="1"/>
        <end position="48"/>
    </location>
</feature>
<dbReference type="Pfam" id="PF00296">
    <property type="entry name" value="Bac_luciferase"/>
    <property type="match status" value="1"/>
</dbReference>
<evidence type="ECO:0000256" key="2">
    <source>
        <dbReference type="SAM" id="MobiDB-lite"/>
    </source>
</evidence>
<dbReference type="PANTHER" id="PTHR30137">
    <property type="entry name" value="LUCIFERASE-LIKE MONOOXYGENASE"/>
    <property type="match status" value="1"/>
</dbReference>
<dbReference type="InterPro" id="IPR050766">
    <property type="entry name" value="Bact_Lucif_Oxidored"/>
</dbReference>